<geneLocation type="plasmid" evidence="2 3">
    <name>unnamed</name>
</geneLocation>
<dbReference type="AlphaFoldDB" id="A0A5Q0CCG9"/>
<protein>
    <submittedName>
        <fullName evidence="2">DUF763 domain-containing protein</fullName>
    </submittedName>
</protein>
<name>A0A5Q0CCG9_9HYPH</name>
<keyword evidence="2" id="KW-0614">Plasmid</keyword>
<dbReference type="InterPro" id="IPR008482">
    <property type="entry name" value="DUF763"/>
</dbReference>
<organism evidence="2 3">
    <name type="scientific">Rhizobium grahamii</name>
    <dbReference type="NCBI Taxonomy" id="1120045"/>
    <lineage>
        <taxon>Bacteria</taxon>
        <taxon>Pseudomonadati</taxon>
        <taxon>Pseudomonadota</taxon>
        <taxon>Alphaproteobacteria</taxon>
        <taxon>Hyphomicrobiales</taxon>
        <taxon>Rhizobiaceae</taxon>
        <taxon>Rhizobium/Agrobacterium group</taxon>
        <taxon>Rhizobium</taxon>
    </lineage>
</organism>
<feature type="compositionally biased region" description="Basic and acidic residues" evidence="1">
    <location>
        <begin position="408"/>
        <end position="424"/>
    </location>
</feature>
<evidence type="ECO:0000313" key="3">
    <source>
        <dbReference type="Proteomes" id="UP000326881"/>
    </source>
</evidence>
<dbReference type="OrthoDB" id="9802662at2"/>
<dbReference type="PANTHER" id="PTHR38597">
    <property type="entry name" value="BLL3834 PROTEIN"/>
    <property type="match status" value="1"/>
</dbReference>
<feature type="region of interest" description="Disordered" evidence="1">
    <location>
        <begin position="403"/>
        <end position="424"/>
    </location>
</feature>
<dbReference type="KEGG" id="rgr:FZ934_22650"/>
<accession>A0A5Q0CCG9</accession>
<dbReference type="PANTHER" id="PTHR38597:SF1">
    <property type="entry name" value="BLL3834 PROTEIN"/>
    <property type="match status" value="1"/>
</dbReference>
<reference evidence="2 3" key="1">
    <citation type="submission" date="2019-08" db="EMBL/GenBank/DDBJ databases">
        <title>Prosopis cineraria nodule microbiome.</title>
        <authorList>
            <person name="Ali R."/>
            <person name="Chaluvadi S.R."/>
            <person name="Wang X."/>
        </authorList>
    </citation>
    <scope>NUCLEOTIDE SEQUENCE [LARGE SCALE GENOMIC DNA]</scope>
    <source>
        <strain evidence="2 3">BG7</strain>
        <plasmid evidence="2 3">unnamed</plasmid>
    </source>
</reference>
<dbReference type="EMBL" id="CP043499">
    <property type="protein sequence ID" value="QFY63112.1"/>
    <property type="molecule type" value="Genomic_DNA"/>
</dbReference>
<keyword evidence="3" id="KW-1185">Reference proteome</keyword>
<evidence type="ECO:0000313" key="2">
    <source>
        <dbReference type="EMBL" id="QFY63112.1"/>
    </source>
</evidence>
<proteinExistence type="predicted"/>
<gene>
    <name evidence="2" type="ORF">FZ934_22650</name>
</gene>
<sequence length="424" mass="46703">MVQRAGSADLPLHGGRVPRWLGERMTRLGAVITEAIVIHYGRDELLSRLAHPFWFQSFGAVMGMDWHSSGITTSVIGALKRGLTPMSGDLGIHVCGGRGRNSRQTPDELVAIGNRVGIDGLALARTSRLVAKVDSAAVQDGFDLYLHGFIVTDDGKWVVVQQGMNGDKRQARRYHWQSQDLKSFLDSPHAAIEGRKQGEIVNLADHRADASRKGQLDLLADFGPDRIVREIIAIDPPRAKKDPTQPLLPHLIMPVHHDVRAEDVNMKRLHGTLAAAANRGPKDFEELLLTPGVGARTVSALAMVAEVVHGAPCRFSDPARFSLAHGGKDRHPFPVPIRVYDETINVMKSAVGRAKLGRDEELQALKRLDDQARRLEQYVTGPDLKEIVAGEFSHSHDWGGRSVFGWEPPRDELADAKRKKDRTG</sequence>
<evidence type="ECO:0000256" key="1">
    <source>
        <dbReference type="SAM" id="MobiDB-lite"/>
    </source>
</evidence>
<dbReference type="RefSeq" id="WP_153273085.1">
    <property type="nucleotide sequence ID" value="NZ_CP043499.1"/>
</dbReference>
<dbReference type="Proteomes" id="UP000326881">
    <property type="component" value="Plasmid unnamed"/>
</dbReference>
<dbReference type="Pfam" id="PF05559">
    <property type="entry name" value="DUF763"/>
    <property type="match status" value="1"/>
</dbReference>